<dbReference type="RefSeq" id="WP_378213737.1">
    <property type="nucleotide sequence ID" value="NZ_JBHLZP010001124.1"/>
</dbReference>
<comment type="caution">
    <text evidence="2">The sequence shown here is derived from an EMBL/GenBank/DDBJ whole genome shotgun (WGS) entry which is preliminary data.</text>
</comment>
<feature type="signal peptide" evidence="1">
    <location>
        <begin position="1"/>
        <end position="23"/>
    </location>
</feature>
<dbReference type="EMBL" id="JBHLZP010001124">
    <property type="protein sequence ID" value="MFB9840503.1"/>
    <property type="molecule type" value="Genomic_DNA"/>
</dbReference>
<dbReference type="Proteomes" id="UP001589627">
    <property type="component" value="Unassembled WGS sequence"/>
</dbReference>
<evidence type="ECO:0000256" key="1">
    <source>
        <dbReference type="SAM" id="SignalP"/>
    </source>
</evidence>
<keyword evidence="1" id="KW-0732">Signal</keyword>
<accession>A0ABV5YZJ9</accession>
<gene>
    <name evidence="2" type="ORF">ACFFNX_51005</name>
</gene>
<feature type="chain" id="PRO_5046790658" evidence="1">
    <location>
        <begin position="24"/>
        <end position="244"/>
    </location>
</feature>
<feature type="non-terminal residue" evidence="2">
    <location>
        <position position="1"/>
    </location>
</feature>
<protein>
    <submittedName>
        <fullName evidence="2">Uncharacterized protein</fullName>
    </submittedName>
</protein>
<proteinExistence type="predicted"/>
<evidence type="ECO:0000313" key="2">
    <source>
        <dbReference type="EMBL" id="MFB9840503.1"/>
    </source>
</evidence>
<keyword evidence="3" id="KW-1185">Reference proteome</keyword>
<sequence length="244" mass="26299">CTNMAGLALVAIVLYAVVSVESAATETKVAIPRPFHYPDLVDDYKNAVKELLELSPPGGDFGSAYNLHGLPINDSRLHYGFLVATLDVISEALSVLCPPSYESEYFPAVRKAVAATLESTSSIGNQLSLVLTVVDGNLQNALELVEEKCGQGQDDCDQAVRDAVDADSEKYAQALDLLQLVGRASELYLQNTYRAEATNFSILKLLVESQDELKPLALSVAKVKMALNTRGHAPNNQVQCSPTQ</sequence>
<reference evidence="2 3" key="1">
    <citation type="submission" date="2024-09" db="EMBL/GenBank/DDBJ databases">
        <authorList>
            <person name="Sun Q."/>
            <person name="Mori K."/>
        </authorList>
    </citation>
    <scope>NUCLEOTIDE SEQUENCE [LARGE SCALE GENOMIC DNA]</scope>
    <source>
        <strain evidence="2 3">TBRC 0563</strain>
    </source>
</reference>
<organism evidence="2 3">
    <name type="scientific">Actinoallomurus acaciae</name>
    <dbReference type="NCBI Taxonomy" id="502577"/>
    <lineage>
        <taxon>Bacteria</taxon>
        <taxon>Bacillati</taxon>
        <taxon>Actinomycetota</taxon>
        <taxon>Actinomycetes</taxon>
        <taxon>Streptosporangiales</taxon>
        <taxon>Thermomonosporaceae</taxon>
        <taxon>Actinoallomurus</taxon>
    </lineage>
</organism>
<name>A0ABV5YZJ9_9ACTN</name>
<evidence type="ECO:0000313" key="3">
    <source>
        <dbReference type="Proteomes" id="UP001589627"/>
    </source>
</evidence>